<comment type="caution">
    <text evidence="2">The sequence shown here is derived from an EMBL/GenBank/DDBJ whole genome shotgun (WGS) entry which is preliminary data.</text>
</comment>
<accession>A0A0N0DC75</accession>
<keyword evidence="3" id="KW-1185">Reference proteome</keyword>
<gene>
    <name evidence="2" type="ORF">FLAG1_09358</name>
</gene>
<evidence type="ECO:0000256" key="1">
    <source>
        <dbReference type="SAM" id="MobiDB-lite"/>
    </source>
</evidence>
<name>A0A0N0DC75_FUSLA</name>
<dbReference type="AlphaFoldDB" id="A0A0N0DC75"/>
<dbReference type="EMBL" id="JXCE01000356">
    <property type="protein sequence ID" value="KPA37814.1"/>
    <property type="molecule type" value="Genomic_DNA"/>
</dbReference>
<feature type="compositionally biased region" description="Basic and acidic residues" evidence="1">
    <location>
        <begin position="23"/>
        <end position="35"/>
    </location>
</feature>
<proteinExistence type="predicted"/>
<evidence type="ECO:0000313" key="3">
    <source>
        <dbReference type="Proteomes" id="UP000037904"/>
    </source>
</evidence>
<feature type="region of interest" description="Disordered" evidence="1">
    <location>
        <begin position="1"/>
        <end position="74"/>
    </location>
</feature>
<feature type="compositionally biased region" description="Basic and acidic residues" evidence="1">
    <location>
        <begin position="53"/>
        <end position="74"/>
    </location>
</feature>
<sequence>MADPSTDTVVQRKEQNGASTDQDASKVRVTPKDESLSPNRFQGPIRDPIQHFPGREQVFKIEKPDNEASDSKSS</sequence>
<dbReference type="Proteomes" id="UP000037904">
    <property type="component" value="Unassembled WGS sequence"/>
</dbReference>
<organism evidence="2 3">
    <name type="scientific">Fusarium langsethiae</name>
    <dbReference type="NCBI Taxonomy" id="179993"/>
    <lineage>
        <taxon>Eukaryota</taxon>
        <taxon>Fungi</taxon>
        <taxon>Dikarya</taxon>
        <taxon>Ascomycota</taxon>
        <taxon>Pezizomycotina</taxon>
        <taxon>Sordariomycetes</taxon>
        <taxon>Hypocreomycetidae</taxon>
        <taxon>Hypocreales</taxon>
        <taxon>Nectriaceae</taxon>
        <taxon>Fusarium</taxon>
    </lineage>
</organism>
<reference evidence="2 3" key="1">
    <citation type="submission" date="2015-04" db="EMBL/GenBank/DDBJ databases">
        <title>The draft genome sequence of Fusarium langsethiae, a T-2/HT-2 mycotoxin producer.</title>
        <authorList>
            <person name="Lysoe E."/>
            <person name="Divon H.H."/>
            <person name="Terzi V."/>
            <person name="Orru L."/>
            <person name="Lamontanara A."/>
            <person name="Kolseth A.-K."/>
            <person name="Frandsen R.J."/>
            <person name="Nielsen K."/>
            <person name="Thrane U."/>
        </authorList>
    </citation>
    <scope>NUCLEOTIDE SEQUENCE [LARGE SCALE GENOMIC DNA]</scope>
    <source>
        <strain evidence="2 3">Fl201059</strain>
    </source>
</reference>
<protein>
    <submittedName>
        <fullName evidence="2">Uncharacterized protein</fullName>
    </submittedName>
</protein>
<evidence type="ECO:0000313" key="2">
    <source>
        <dbReference type="EMBL" id="KPA37814.1"/>
    </source>
</evidence>